<evidence type="ECO:0000313" key="1">
    <source>
        <dbReference type="EMBL" id="AGX43986.1"/>
    </source>
</evidence>
<accession>U5MWI1</accession>
<dbReference type="HOGENOM" id="CLU_2823564_0_0_9"/>
<organism evidence="1 2">
    <name type="scientific">Clostridium saccharobutylicum DSM 13864</name>
    <dbReference type="NCBI Taxonomy" id="1345695"/>
    <lineage>
        <taxon>Bacteria</taxon>
        <taxon>Bacillati</taxon>
        <taxon>Bacillota</taxon>
        <taxon>Clostridia</taxon>
        <taxon>Eubacteriales</taxon>
        <taxon>Clostridiaceae</taxon>
        <taxon>Clostridium</taxon>
    </lineage>
</organism>
<gene>
    <name evidence="1" type="ORF">CLSA_c30190</name>
</gene>
<dbReference type="KEGG" id="csb:CLSA_c30190"/>
<dbReference type="GeneID" id="55475384"/>
<protein>
    <submittedName>
        <fullName evidence="1">Uncharacterized protein</fullName>
    </submittedName>
</protein>
<dbReference type="PATRIC" id="fig|1345695.10.peg.1122"/>
<dbReference type="RefSeq" id="WP_022747129.1">
    <property type="nucleotide sequence ID" value="NC_022571.1"/>
</dbReference>
<dbReference type="EMBL" id="CP006721">
    <property type="protein sequence ID" value="AGX43986.1"/>
    <property type="molecule type" value="Genomic_DNA"/>
</dbReference>
<keyword evidence="2" id="KW-1185">Reference proteome</keyword>
<dbReference type="Proteomes" id="UP000017118">
    <property type="component" value="Chromosome"/>
</dbReference>
<evidence type="ECO:0000313" key="2">
    <source>
        <dbReference type="Proteomes" id="UP000017118"/>
    </source>
</evidence>
<dbReference type="AlphaFoldDB" id="U5MWI1"/>
<sequence>MNILKETHSRLEYQCLKLKDLQECLEQPVTNDCAKYLKGKIYSTSKSIEYYQGLINILEKVKESEN</sequence>
<reference evidence="1 2" key="1">
    <citation type="journal article" date="2013" name="Genome Announc.">
        <title>Complete Genome Sequence of the Solvent Producer Clostridium saccharobutylicum NCP262 (DSM 13864).</title>
        <authorList>
            <person name="Poehlein A."/>
            <person name="Hartwich K."/>
            <person name="Krabben P."/>
            <person name="Ehrenreich A."/>
            <person name="Liebl W."/>
            <person name="Durre P."/>
            <person name="Gottschalk G."/>
            <person name="Daniel R."/>
        </authorList>
    </citation>
    <scope>NUCLEOTIDE SEQUENCE [LARGE SCALE GENOMIC DNA]</scope>
    <source>
        <strain evidence="1">DSM 13864</strain>
    </source>
</reference>
<proteinExistence type="predicted"/>
<name>U5MWI1_CLOSA</name>